<comment type="caution">
    <text evidence="7">The sequence shown here is derived from an EMBL/GenBank/DDBJ whole genome shotgun (WGS) entry which is preliminary data.</text>
</comment>
<evidence type="ECO:0000256" key="2">
    <source>
        <dbReference type="ARBA" id="ARBA00012224"/>
    </source>
</evidence>
<dbReference type="SUPFAM" id="SSF53383">
    <property type="entry name" value="PLP-dependent transferases"/>
    <property type="match status" value="1"/>
</dbReference>
<proteinExistence type="inferred from homology"/>
<dbReference type="InterPro" id="IPR027619">
    <property type="entry name" value="C-S_lyase_PatB-like"/>
</dbReference>
<keyword evidence="3" id="KW-0663">Pyridoxal phosphate</keyword>
<dbReference type="InterPro" id="IPR015422">
    <property type="entry name" value="PyrdxlP-dep_Trfase_small"/>
</dbReference>
<gene>
    <name evidence="7" type="ORF">ACFSB2_09490</name>
</gene>
<feature type="domain" description="Aminotransferase class I/classII large" evidence="6">
    <location>
        <begin position="30"/>
        <end position="372"/>
    </location>
</feature>
<sequence length="394" mass="44370">MTYDFNAVIDRRNTGASKWDAVGKRFGSEDVIPLWVADMDFSSPQCVIDAIVKRAEHGVYGYAVQQDAYFEAIVKWFKTRHNWQIERDWIAPAPGVVPALSVIVQAFTEPQDGVLIQPPVYHPFKKVISVWDRKVIENPLVERNGRYEIDFADLEIKAAQAKVMFLCSPHNPVGRVWTPEELQRVGEICLRHGVLVISDEIHADLIFRGHRHTPFASLSPQFAEHSLTCAAPSKTFNLAGLTTAYVIAPNPALKKRYEAMLNKASMGELNIFGIEAMIAAYEGGAEWLDALLEYLEGNLEYLKGFVAEHLPQIRVIEPEGTYLVWLDCTKLNLSVKELDRFFVHKAGLALNEGHLFGREGEGFQRVNIACPRQLLVKGMEQLKAAVEELEGARR</sequence>
<organism evidence="7 8">
    <name type="scientific">Alicyclobacillus fodiniaquatilis</name>
    <dbReference type="NCBI Taxonomy" id="1661150"/>
    <lineage>
        <taxon>Bacteria</taxon>
        <taxon>Bacillati</taxon>
        <taxon>Bacillota</taxon>
        <taxon>Bacilli</taxon>
        <taxon>Bacillales</taxon>
        <taxon>Alicyclobacillaceae</taxon>
        <taxon>Alicyclobacillus</taxon>
    </lineage>
</organism>
<dbReference type="Gene3D" id="3.40.640.10">
    <property type="entry name" value="Type I PLP-dependent aspartate aminotransferase-like (Major domain)"/>
    <property type="match status" value="1"/>
</dbReference>
<evidence type="ECO:0000256" key="3">
    <source>
        <dbReference type="ARBA" id="ARBA00022898"/>
    </source>
</evidence>
<name>A0ABW4JF57_9BACL</name>
<dbReference type="CDD" id="cd00609">
    <property type="entry name" value="AAT_like"/>
    <property type="match status" value="1"/>
</dbReference>
<dbReference type="Proteomes" id="UP001597079">
    <property type="component" value="Unassembled WGS sequence"/>
</dbReference>
<dbReference type="InterPro" id="IPR015421">
    <property type="entry name" value="PyrdxlP-dep_Trfase_major"/>
</dbReference>
<dbReference type="InterPro" id="IPR004839">
    <property type="entry name" value="Aminotransferase_I/II_large"/>
</dbReference>
<dbReference type="InterPro" id="IPR051798">
    <property type="entry name" value="Class-II_PLP-Dep_Aminotrans"/>
</dbReference>
<evidence type="ECO:0000313" key="8">
    <source>
        <dbReference type="Proteomes" id="UP001597079"/>
    </source>
</evidence>
<dbReference type="PANTHER" id="PTHR43525">
    <property type="entry name" value="PROTEIN MALY"/>
    <property type="match status" value="1"/>
</dbReference>
<dbReference type="Pfam" id="PF00155">
    <property type="entry name" value="Aminotran_1_2"/>
    <property type="match status" value="1"/>
</dbReference>
<evidence type="ECO:0000256" key="4">
    <source>
        <dbReference type="ARBA" id="ARBA00023239"/>
    </source>
</evidence>
<reference evidence="8" key="1">
    <citation type="journal article" date="2019" name="Int. J. Syst. Evol. Microbiol.">
        <title>The Global Catalogue of Microorganisms (GCM) 10K type strain sequencing project: providing services to taxonomists for standard genome sequencing and annotation.</title>
        <authorList>
            <consortium name="The Broad Institute Genomics Platform"/>
            <consortium name="The Broad Institute Genome Sequencing Center for Infectious Disease"/>
            <person name="Wu L."/>
            <person name="Ma J."/>
        </authorList>
    </citation>
    <scope>NUCLEOTIDE SEQUENCE [LARGE SCALE GENOMIC DNA]</scope>
    <source>
        <strain evidence="8">CGMCC 1.12286</strain>
    </source>
</reference>
<dbReference type="NCBIfam" id="TIGR04350">
    <property type="entry name" value="C_S_lyase_PatB"/>
    <property type="match status" value="1"/>
</dbReference>
<evidence type="ECO:0000313" key="7">
    <source>
        <dbReference type="EMBL" id="MFD1674927.1"/>
    </source>
</evidence>
<dbReference type="GO" id="GO:0047804">
    <property type="term" value="F:cysteine-S-conjugate beta-lyase activity"/>
    <property type="evidence" value="ECO:0007669"/>
    <property type="project" value="UniProtKB-EC"/>
</dbReference>
<comment type="similarity">
    <text evidence="5">Belongs to the class-II pyridoxal-phosphate-dependent aminotransferase family. MalY/PatB cystathionine beta-lyase subfamily.</text>
</comment>
<evidence type="ECO:0000256" key="1">
    <source>
        <dbReference type="ARBA" id="ARBA00001933"/>
    </source>
</evidence>
<protein>
    <recommendedName>
        <fullName evidence="2">cysteine-S-conjugate beta-lyase</fullName>
        <ecNumber evidence="2">4.4.1.13</ecNumber>
    </recommendedName>
</protein>
<dbReference type="InterPro" id="IPR015424">
    <property type="entry name" value="PyrdxlP-dep_Trfase"/>
</dbReference>
<dbReference type="RefSeq" id="WP_377942800.1">
    <property type="nucleotide sequence ID" value="NZ_JBHUCX010000024.1"/>
</dbReference>
<dbReference type="EMBL" id="JBHUCX010000024">
    <property type="protein sequence ID" value="MFD1674927.1"/>
    <property type="molecule type" value="Genomic_DNA"/>
</dbReference>
<dbReference type="Gene3D" id="3.90.1150.10">
    <property type="entry name" value="Aspartate Aminotransferase, domain 1"/>
    <property type="match status" value="1"/>
</dbReference>
<keyword evidence="8" id="KW-1185">Reference proteome</keyword>
<evidence type="ECO:0000259" key="6">
    <source>
        <dbReference type="Pfam" id="PF00155"/>
    </source>
</evidence>
<dbReference type="EC" id="4.4.1.13" evidence="2"/>
<comment type="cofactor">
    <cofactor evidence="1">
        <name>pyridoxal 5'-phosphate</name>
        <dbReference type="ChEBI" id="CHEBI:597326"/>
    </cofactor>
</comment>
<evidence type="ECO:0000256" key="5">
    <source>
        <dbReference type="ARBA" id="ARBA00037974"/>
    </source>
</evidence>
<keyword evidence="4 7" id="KW-0456">Lyase</keyword>
<dbReference type="PANTHER" id="PTHR43525:SF1">
    <property type="entry name" value="PROTEIN MALY"/>
    <property type="match status" value="1"/>
</dbReference>
<accession>A0ABW4JF57</accession>